<comment type="similarity">
    <text evidence="2 10">Belongs to the class-I aminoacyl-tRNA synthetase family. MshC subfamily.</text>
</comment>
<sequence length="419" mass="46130">MYSWAPVDVPRLPASSGIPDRLRLFDTASQRLVEVGPARGEARIYVCGITPYDATHLGHANTYVTFDLVNRVWRDLGLEVNYTQNVTDVDDPLLERARETGQDWEELAEDQTELFRSDMVHLRVIPPTHYVGAVESIPDVATLIEKLLPSGLVYQVDDPEHPDWYFQTAAAPGFGSVSGLDEQQMIELFAERGGDPGRPGKRHPLDCLLWRFARPEEPSWTSPLGPGRPGWHIECTAIALDRLGPAFDVQGGGSDLVFPHHEMCAAEAVVASGRPMATAYVHSGMVALDGEKMSKSKGNLELVSRLRNKGADPMAIRLALLAHHYRSDWEWTPAELERAEQRLALWRSVLNNGTGLPVHETIAEVRSALRDDLDAPRALAAVDTWAAASLAVEGDDPEGIEHLAEAVDALLGIRLQTLV</sequence>
<dbReference type="NCBIfam" id="TIGR03447">
    <property type="entry name" value="mycothiol_MshC"/>
    <property type="match status" value="1"/>
</dbReference>
<name>A0A3P1TAY6_9ACTN</name>
<evidence type="ECO:0000256" key="10">
    <source>
        <dbReference type="HAMAP-Rule" id="MF_01697"/>
    </source>
</evidence>
<keyword evidence="8 10" id="KW-0067">ATP-binding</keyword>
<feature type="binding site" evidence="10">
    <location>
        <position position="47"/>
    </location>
    <ligand>
        <name>Zn(2+)</name>
        <dbReference type="ChEBI" id="CHEBI:29105"/>
    </ligand>
</feature>
<dbReference type="RefSeq" id="WP_124842680.1">
    <property type="nucleotide sequence ID" value="NZ_RQZG01000002.1"/>
</dbReference>
<dbReference type="PANTHER" id="PTHR10890:SF3">
    <property type="entry name" value="CYSTEINE--TRNA LIGASE, CYTOPLASMIC"/>
    <property type="match status" value="1"/>
</dbReference>
<dbReference type="InterPro" id="IPR032678">
    <property type="entry name" value="tRNA-synt_1_cat_dom"/>
</dbReference>
<dbReference type="PRINTS" id="PR00983">
    <property type="entry name" value="TRNASYNTHCYS"/>
</dbReference>
<dbReference type="GO" id="GO:0004817">
    <property type="term" value="F:cysteine-tRNA ligase activity"/>
    <property type="evidence" value="ECO:0007669"/>
    <property type="project" value="TreeGrafter"/>
</dbReference>
<protein>
    <recommendedName>
        <fullName evidence="10">L-cysteine:1D-myo-inositol 2-amino-2-deoxy-alpha-D-glucopyranoside ligase</fullName>
        <shortName evidence="10">L-Cys:GlcN-Ins ligase</shortName>
        <ecNumber evidence="10">6.3.1.13</ecNumber>
    </recommendedName>
    <alternativeName>
        <fullName evidence="10">Mycothiol ligase</fullName>
        <shortName evidence="10">MSH ligase</shortName>
    </alternativeName>
</protein>
<evidence type="ECO:0000256" key="8">
    <source>
        <dbReference type="ARBA" id="ARBA00022840"/>
    </source>
</evidence>
<comment type="caution">
    <text evidence="12">The sequence shown here is derived from an EMBL/GenBank/DDBJ whole genome shotgun (WGS) entry which is preliminary data.</text>
</comment>
<feature type="short sequence motif" description="'ERGGDP' region" evidence="10">
    <location>
        <begin position="191"/>
        <end position="196"/>
    </location>
</feature>
<feature type="short sequence motif" description="'KMSKS' region" evidence="10">
    <location>
        <begin position="292"/>
        <end position="296"/>
    </location>
</feature>
<dbReference type="GO" id="GO:0005829">
    <property type="term" value="C:cytosol"/>
    <property type="evidence" value="ECO:0007669"/>
    <property type="project" value="TreeGrafter"/>
</dbReference>
<feature type="binding site" evidence="10">
    <location>
        <begin position="85"/>
        <end position="87"/>
    </location>
    <ligand>
        <name>L-cysteinyl-5'-AMP</name>
        <dbReference type="ChEBI" id="CHEBI:144924"/>
    </ligand>
</feature>
<gene>
    <name evidence="10" type="primary">mshC</name>
    <name evidence="12" type="ORF">EII34_02725</name>
</gene>
<dbReference type="Gene3D" id="3.40.50.620">
    <property type="entry name" value="HUPs"/>
    <property type="match status" value="1"/>
</dbReference>
<evidence type="ECO:0000256" key="9">
    <source>
        <dbReference type="ARBA" id="ARBA00048350"/>
    </source>
</evidence>
<keyword evidence="7 10" id="KW-0862">Zinc</keyword>
<feature type="short sequence motif" description="'HIGH' region" evidence="10">
    <location>
        <begin position="49"/>
        <end position="59"/>
    </location>
</feature>
<feature type="binding site" evidence="10">
    <location>
        <position position="235"/>
    </location>
    <ligand>
        <name>Zn(2+)</name>
        <dbReference type="ChEBI" id="CHEBI:29105"/>
    </ligand>
</feature>
<comment type="function">
    <text evidence="1 10">Catalyzes the ATP-dependent condensation of GlcN-Ins and L-cysteine to form L-Cys-GlcN-Ins.</text>
</comment>
<dbReference type="InterPro" id="IPR024909">
    <property type="entry name" value="Cys-tRNA/MSH_ligase"/>
</dbReference>
<evidence type="ECO:0000256" key="4">
    <source>
        <dbReference type="ARBA" id="ARBA00022598"/>
    </source>
</evidence>
<feature type="binding site" evidence="10">
    <location>
        <position position="62"/>
    </location>
    <ligand>
        <name>L-cysteinyl-5'-AMP</name>
        <dbReference type="ChEBI" id="CHEBI:144924"/>
    </ligand>
</feature>
<dbReference type="Gene3D" id="1.20.120.640">
    <property type="entry name" value="Anticodon-binding domain of a subclass of class I aminoacyl-tRNA synthetases"/>
    <property type="match status" value="1"/>
</dbReference>
<comment type="catalytic activity">
    <reaction evidence="9 10">
        <text>1D-myo-inositol 2-amino-2-deoxy-alpha-D-glucopyranoside + L-cysteine + ATP = 1D-myo-inositol 2-(L-cysteinylamino)-2-deoxy-alpha-D-glucopyranoside + AMP + diphosphate + H(+)</text>
        <dbReference type="Rhea" id="RHEA:26176"/>
        <dbReference type="ChEBI" id="CHEBI:15378"/>
        <dbReference type="ChEBI" id="CHEBI:30616"/>
        <dbReference type="ChEBI" id="CHEBI:33019"/>
        <dbReference type="ChEBI" id="CHEBI:35235"/>
        <dbReference type="ChEBI" id="CHEBI:58886"/>
        <dbReference type="ChEBI" id="CHEBI:58887"/>
        <dbReference type="ChEBI" id="CHEBI:456215"/>
        <dbReference type="EC" id="6.3.1.13"/>
    </reaction>
</comment>
<dbReference type="EMBL" id="RQZG01000002">
    <property type="protein sequence ID" value="RRD06559.1"/>
    <property type="molecule type" value="Genomic_DNA"/>
</dbReference>
<dbReference type="GO" id="GO:0010125">
    <property type="term" value="P:mycothiol biosynthetic process"/>
    <property type="evidence" value="ECO:0007669"/>
    <property type="project" value="UniProtKB-UniRule"/>
</dbReference>
<keyword evidence="5 10" id="KW-0479">Metal-binding</keyword>
<keyword evidence="4 10" id="KW-0436">Ligase</keyword>
<comment type="cofactor">
    <cofactor evidence="10">
        <name>Zn(2+)</name>
        <dbReference type="ChEBI" id="CHEBI:29105"/>
    </cofactor>
    <text evidence="10">Binds 1 zinc ion per subunit.</text>
</comment>
<dbReference type="HAMAP" id="MF_01697">
    <property type="entry name" value="MshC"/>
    <property type="match status" value="1"/>
</dbReference>
<evidence type="ECO:0000313" key="12">
    <source>
        <dbReference type="EMBL" id="RRD06559.1"/>
    </source>
</evidence>
<evidence type="ECO:0000256" key="3">
    <source>
        <dbReference type="ARBA" id="ARBA00011245"/>
    </source>
</evidence>
<feature type="binding site" evidence="10">
    <location>
        <position position="231"/>
    </location>
    <ligand>
        <name>L-cysteinyl-5'-AMP</name>
        <dbReference type="ChEBI" id="CHEBI:144924"/>
    </ligand>
</feature>
<dbReference type="CDD" id="cd00672">
    <property type="entry name" value="CysRS_core"/>
    <property type="match status" value="1"/>
</dbReference>
<dbReference type="InterPro" id="IPR014729">
    <property type="entry name" value="Rossmann-like_a/b/a_fold"/>
</dbReference>
<dbReference type="GO" id="GO:0008270">
    <property type="term" value="F:zinc ion binding"/>
    <property type="evidence" value="ECO:0007669"/>
    <property type="project" value="UniProtKB-UniRule"/>
</dbReference>
<evidence type="ECO:0000256" key="6">
    <source>
        <dbReference type="ARBA" id="ARBA00022741"/>
    </source>
</evidence>
<feature type="binding site" evidence="10">
    <location>
        <begin position="253"/>
        <end position="255"/>
    </location>
    <ligand>
        <name>L-cysteinyl-5'-AMP</name>
        <dbReference type="ChEBI" id="CHEBI:144924"/>
    </ligand>
</feature>
<evidence type="ECO:0000256" key="5">
    <source>
        <dbReference type="ARBA" id="ARBA00022723"/>
    </source>
</evidence>
<dbReference type="AlphaFoldDB" id="A0A3P1TAY6"/>
<feature type="binding site" evidence="10">
    <location>
        <begin position="47"/>
        <end position="50"/>
    </location>
    <ligand>
        <name>L-cysteinyl-5'-AMP</name>
        <dbReference type="ChEBI" id="CHEBI:144924"/>
    </ligand>
</feature>
<dbReference type="PANTHER" id="PTHR10890">
    <property type="entry name" value="CYSTEINYL-TRNA SYNTHETASE"/>
    <property type="match status" value="1"/>
</dbReference>
<dbReference type="GO" id="GO:0035446">
    <property type="term" value="F:cysteine-glucosaminylinositol ligase activity"/>
    <property type="evidence" value="ECO:0007669"/>
    <property type="project" value="UniProtKB-UniRule"/>
</dbReference>
<evidence type="ECO:0000256" key="1">
    <source>
        <dbReference type="ARBA" id="ARBA00003679"/>
    </source>
</evidence>
<dbReference type="EC" id="6.3.1.13" evidence="10"/>
<dbReference type="GO" id="GO:0006423">
    <property type="term" value="P:cysteinyl-tRNA aminoacylation"/>
    <property type="evidence" value="ECO:0007669"/>
    <property type="project" value="TreeGrafter"/>
</dbReference>
<proteinExistence type="inferred from homology"/>
<dbReference type="InterPro" id="IPR017812">
    <property type="entry name" value="Mycothiol_ligase_MshC"/>
</dbReference>
<organism evidence="12 13">
    <name type="scientific">Arachnia propionica</name>
    <dbReference type="NCBI Taxonomy" id="1750"/>
    <lineage>
        <taxon>Bacteria</taxon>
        <taxon>Bacillati</taxon>
        <taxon>Actinomycetota</taxon>
        <taxon>Actinomycetes</taxon>
        <taxon>Propionibacteriales</taxon>
        <taxon>Propionibacteriaceae</taxon>
        <taxon>Arachnia</taxon>
    </lineage>
</organism>
<dbReference type="Proteomes" id="UP000280819">
    <property type="component" value="Unassembled WGS sequence"/>
</dbReference>
<evidence type="ECO:0000256" key="2">
    <source>
        <dbReference type="ARBA" id="ARBA00007723"/>
    </source>
</evidence>
<evidence type="ECO:0000313" key="13">
    <source>
        <dbReference type="Proteomes" id="UP000280819"/>
    </source>
</evidence>
<keyword evidence="6 10" id="KW-0547">Nucleotide-binding</keyword>
<comment type="subunit">
    <text evidence="3 10">Monomer.</text>
</comment>
<evidence type="ECO:0000256" key="7">
    <source>
        <dbReference type="ARBA" id="ARBA00022833"/>
    </source>
</evidence>
<dbReference type="SUPFAM" id="SSF52374">
    <property type="entry name" value="Nucleotidylyl transferase"/>
    <property type="match status" value="1"/>
</dbReference>
<dbReference type="GO" id="GO:0005524">
    <property type="term" value="F:ATP binding"/>
    <property type="evidence" value="ECO:0007669"/>
    <property type="project" value="UniProtKB-KW"/>
</dbReference>
<evidence type="ECO:0000259" key="11">
    <source>
        <dbReference type="Pfam" id="PF01406"/>
    </source>
</evidence>
<feature type="binding site" evidence="10">
    <location>
        <position position="286"/>
    </location>
    <ligand>
        <name>L-cysteinyl-5'-AMP</name>
        <dbReference type="ChEBI" id="CHEBI:144924"/>
    </ligand>
</feature>
<feature type="domain" description="tRNA synthetases class I catalytic" evidence="11">
    <location>
        <begin position="40"/>
        <end position="340"/>
    </location>
</feature>
<dbReference type="Pfam" id="PF01406">
    <property type="entry name" value="tRNA-synt_1e"/>
    <property type="match status" value="1"/>
</dbReference>
<feature type="binding site" evidence="10">
    <location>
        <position position="260"/>
    </location>
    <ligand>
        <name>Zn(2+)</name>
        <dbReference type="ChEBI" id="CHEBI:29105"/>
    </ligand>
</feature>
<reference evidence="12 13" key="1">
    <citation type="submission" date="2018-11" db="EMBL/GenBank/DDBJ databases">
        <title>Genomes From Bacteria Associated with the Canine Oral Cavity: a Test Case for Automated Genome-Based Taxonomic Assignment.</title>
        <authorList>
            <person name="Coil D.A."/>
            <person name="Jospin G."/>
            <person name="Darling A.E."/>
            <person name="Wallis C."/>
            <person name="Davis I.J."/>
            <person name="Harris S."/>
            <person name="Eisen J.A."/>
            <person name="Holcombe L.J."/>
            <person name="O'Flynn C."/>
        </authorList>
    </citation>
    <scope>NUCLEOTIDE SEQUENCE [LARGE SCALE GENOMIC DNA]</scope>
    <source>
        <strain evidence="12 13">OH887_COT-365</strain>
    </source>
</reference>
<accession>A0A3P1TAY6</accession>
<dbReference type="OrthoDB" id="9815130at2"/>